<comment type="caution">
    <text evidence="3">The sequence shown here is derived from an EMBL/GenBank/DDBJ whole genome shotgun (WGS) entry which is preliminary data.</text>
</comment>
<dbReference type="PROSITE" id="PS01124">
    <property type="entry name" value="HTH_ARAC_FAMILY_2"/>
    <property type="match status" value="1"/>
</dbReference>
<protein>
    <submittedName>
        <fullName evidence="3">AraC family transcriptional regulator</fullName>
    </submittedName>
</protein>
<name>A0ABS6DVF8_9FIRM</name>
<evidence type="ECO:0000256" key="1">
    <source>
        <dbReference type="ARBA" id="ARBA00023125"/>
    </source>
</evidence>
<sequence length="311" mass="36494">MQLFRIEVDDDNREIVKYKSGDFPFLIYTDEFRLFDEGYIRWHWHKDLQISYVLDDDVCFQVSGEEIILSPGEGIIFNSNVLHQIKPANYNCKMISIMFDQSIIAGSDHSLISKKYVDTVVNTNNLDFVVLKRDVDWQNEILKYVEETNSAYNSQDYGYELEIVNNINWIWLKLIRNLKDKIQSPPKKVSPDDERVKTAINYIKANYTHEISLDDIAKSCNISKSECCRSFKRVLKMTPFEYLMEYRVLKATEYLYKTDEPISNICINVGFNGISYFGKTFKKFMHCTPSQYRANIKNTKKLGSTEIKKDN</sequence>
<dbReference type="InterPro" id="IPR018060">
    <property type="entry name" value="HTH_AraC"/>
</dbReference>
<keyword evidence="1" id="KW-0238">DNA-binding</keyword>
<feature type="domain" description="HTH araC/xylS-type" evidence="2">
    <location>
        <begin position="197"/>
        <end position="295"/>
    </location>
</feature>
<dbReference type="SMART" id="SM00342">
    <property type="entry name" value="HTH_ARAC"/>
    <property type="match status" value="1"/>
</dbReference>
<dbReference type="PANTHER" id="PTHR43280:SF28">
    <property type="entry name" value="HTH-TYPE TRANSCRIPTIONAL ACTIVATOR RHAS"/>
    <property type="match status" value="1"/>
</dbReference>
<gene>
    <name evidence="3" type="ORF">KQI20_03180</name>
</gene>
<dbReference type="Pfam" id="PF07883">
    <property type="entry name" value="Cupin_2"/>
    <property type="match status" value="1"/>
</dbReference>
<evidence type="ECO:0000259" key="2">
    <source>
        <dbReference type="PROSITE" id="PS01124"/>
    </source>
</evidence>
<dbReference type="InterPro" id="IPR013096">
    <property type="entry name" value="Cupin_2"/>
</dbReference>
<dbReference type="Proteomes" id="UP001196301">
    <property type="component" value="Unassembled WGS sequence"/>
</dbReference>
<accession>A0ABS6DVF8</accession>
<dbReference type="EMBL" id="JAHLOQ010000005">
    <property type="protein sequence ID" value="MBU5335433.1"/>
    <property type="molecule type" value="Genomic_DNA"/>
</dbReference>
<reference evidence="3 4" key="1">
    <citation type="submission" date="2021-06" db="EMBL/GenBank/DDBJ databases">
        <authorList>
            <person name="Sun Q."/>
            <person name="Li D."/>
        </authorList>
    </citation>
    <scope>NUCLEOTIDE SEQUENCE [LARGE SCALE GENOMIC DNA]</scope>
    <source>
        <strain evidence="3 4">N19</strain>
    </source>
</reference>
<dbReference type="PANTHER" id="PTHR43280">
    <property type="entry name" value="ARAC-FAMILY TRANSCRIPTIONAL REGULATOR"/>
    <property type="match status" value="1"/>
</dbReference>
<proteinExistence type="predicted"/>
<dbReference type="RefSeq" id="WP_216568556.1">
    <property type="nucleotide sequence ID" value="NZ_JAHLOQ010000005.1"/>
</dbReference>
<evidence type="ECO:0000313" key="3">
    <source>
        <dbReference type="EMBL" id="MBU5335433.1"/>
    </source>
</evidence>
<evidence type="ECO:0000313" key="4">
    <source>
        <dbReference type="Proteomes" id="UP001196301"/>
    </source>
</evidence>
<organism evidence="3 4">
    <name type="scientific">Intestinibacter bartlettii</name>
    <dbReference type="NCBI Taxonomy" id="261299"/>
    <lineage>
        <taxon>Bacteria</taxon>
        <taxon>Bacillati</taxon>
        <taxon>Bacillota</taxon>
        <taxon>Clostridia</taxon>
        <taxon>Peptostreptococcales</taxon>
        <taxon>Peptostreptococcaceae</taxon>
        <taxon>Intestinibacter</taxon>
    </lineage>
</organism>
<dbReference type="Pfam" id="PF12833">
    <property type="entry name" value="HTH_18"/>
    <property type="match status" value="1"/>
</dbReference>
<keyword evidence="4" id="KW-1185">Reference proteome</keyword>